<dbReference type="Pfam" id="PF00557">
    <property type="entry name" value="Peptidase_M24"/>
    <property type="match status" value="1"/>
</dbReference>
<evidence type="ECO:0000259" key="15">
    <source>
        <dbReference type="SMART" id="SM01287"/>
    </source>
</evidence>
<dbReference type="Pfam" id="PF14826">
    <property type="entry name" value="FACT-Spt16_Nlob"/>
    <property type="match status" value="1"/>
</dbReference>
<dbReference type="PANTHER" id="PTHR13980">
    <property type="entry name" value="CDC68 RELATED"/>
    <property type="match status" value="1"/>
</dbReference>
<dbReference type="AlphaFoldDB" id="A0A316W3E7"/>
<evidence type="ECO:0000256" key="8">
    <source>
        <dbReference type="ARBA" id="ARBA00023204"/>
    </source>
</evidence>
<evidence type="ECO:0000256" key="5">
    <source>
        <dbReference type="ARBA" id="ARBA00023015"/>
    </source>
</evidence>
<feature type="domain" description="Histone chaperone RTT106/FACT complex subunit SPT16-like middle" evidence="15">
    <location>
        <begin position="822"/>
        <end position="915"/>
    </location>
</feature>
<keyword evidence="4 11" id="KW-0227">DNA damage</keyword>
<dbReference type="InterPro" id="IPR036005">
    <property type="entry name" value="Creatinase/aminopeptidase-like"/>
</dbReference>
<comment type="subcellular location">
    <subcellularLocation>
        <location evidence="11">Nucleus</location>
    </subcellularLocation>
    <subcellularLocation>
        <location evidence="11">Chromosome</location>
    </subcellularLocation>
</comment>
<dbReference type="Pfam" id="PF08512">
    <property type="entry name" value="Rttp106-like_middle"/>
    <property type="match status" value="1"/>
</dbReference>
<dbReference type="SMART" id="SM01285">
    <property type="entry name" value="FACT-Spt16_Nlob"/>
    <property type="match status" value="1"/>
</dbReference>
<dbReference type="OrthoDB" id="10251642at2759"/>
<keyword evidence="17" id="KW-1185">Reference proteome</keyword>
<keyword evidence="3 11" id="KW-0235">DNA replication</keyword>
<evidence type="ECO:0000313" key="16">
    <source>
        <dbReference type="EMBL" id="PWN44229.1"/>
    </source>
</evidence>
<evidence type="ECO:0000259" key="14">
    <source>
        <dbReference type="SMART" id="SM01286"/>
    </source>
</evidence>
<keyword evidence="2 11" id="KW-0158">Chromosome</keyword>
<dbReference type="STRING" id="1522189.A0A316W3E7"/>
<evidence type="ECO:0000256" key="7">
    <source>
        <dbReference type="ARBA" id="ARBA00023163"/>
    </source>
</evidence>
<dbReference type="Pfam" id="PF24824">
    <property type="entry name" value="PH_SPT16"/>
    <property type="match status" value="1"/>
</dbReference>
<name>A0A316W3E7_9BASI</name>
<feature type="region of interest" description="Disordered" evidence="12">
    <location>
        <begin position="946"/>
        <end position="1007"/>
    </location>
</feature>
<evidence type="ECO:0000256" key="1">
    <source>
        <dbReference type="ARBA" id="ARBA00010779"/>
    </source>
</evidence>
<evidence type="ECO:0000256" key="11">
    <source>
        <dbReference type="RuleBase" id="RU367052"/>
    </source>
</evidence>
<dbReference type="InterPro" id="IPR000994">
    <property type="entry name" value="Pept_M24"/>
</dbReference>
<dbReference type="FunFam" id="2.30.29.210:FF:000001">
    <property type="entry name" value="FACT complex subunit spt16"/>
    <property type="match status" value="1"/>
</dbReference>
<protein>
    <recommendedName>
        <fullName evidence="11">FACT complex subunit</fullName>
    </recommendedName>
</protein>
<dbReference type="Gene3D" id="2.30.29.210">
    <property type="entry name" value="FACT complex subunit Spt16p/Cdc68p"/>
    <property type="match status" value="1"/>
</dbReference>
<dbReference type="GeneID" id="37034072"/>
<evidence type="ECO:0000256" key="12">
    <source>
        <dbReference type="SAM" id="MobiDB-lite"/>
    </source>
</evidence>
<dbReference type="FunFam" id="2.30.29.30:FF:000017">
    <property type="entry name" value="FACT complex subunit SPT16"/>
    <property type="match status" value="1"/>
</dbReference>
<dbReference type="Gene3D" id="2.30.29.150">
    <property type="match status" value="1"/>
</dbReference>
<sequence>MSEAVEIDKAAFTRRAAQLLSRFKGGASQDESFKDVGSVAIVMGAADEQVAYSKTTALVTWLLGYEFPQTMVAFDQKGIIFATSASKTKYLENLGSSSVNVTVFKRTKDDSQNAKIWEDIMTRLKGNGKSIGTLIKDKPLGKVAEEWNRVVERETAAQDVELFDVAVPLASAFVQKDEEELRTIRTAAKLSSGVMSKYFVEEMSGILDEEKRVTHSRLADKVEAQLESDNAAFWKKIRGLDGVDMELADWCYTPIVQSGGEYDLRTAAESTDKPLQGANGGGVILASLGMKYKSYCANVGRSWLVDPHKSQLKHWTHLLELQTELVEKHLKAGATCKDVYDAAVKFISNKNANLAGHFVKSIGFAIGIEFRDPVYNLNAKNTRQIPKDSTFNVSLGLDKLDDPNHEGQTYSLLLIDTIRINSGDAPATILTDKLRSAADCVFYQDEEDEEEEKSKSKSGNSNGSSPKKQPQNVTAGGKVLRSKGRTNELDASTANKIKEHQRELAEQLQEDGLAKYSEDAGGADGDTGKTFKKFESYKRDWNFPAKTKDLRIFVDQRAQTVFLPIYGYAVPYHINTIKNVSKSEEGDYTYLRFNFVTPGQIVGKKEDVPFEDPDATFIRSMSFRSDNAHHFTELFHEISDLRKAQTKKETEKKEMADVVEQDKLILSKTRTAALRDVFPRPALEGKRLPGDVEIHQNGLRFTARNNLQIDVLFNNMKHLFFQPCDKELIVLVHIHLKAPIIVGKKKTKDVQFYREASDVNFDETGTRKRKGRGGDEDEIELEQEERRRRHHLNKEFKSFAQKIADASEGRLSIDTPFRELGFNGVGHRSNVLLQPTTDCLIHLTDPPFTVITISEVEIVHLERVTLSGSTSSSFDMAFVFKDFTQAPMIIRSVPMASLDSVKEWLDSVDLVVTEGMVNLNWGQIMKTVRESPYDFFVDGGWSFLQDGDDGSDGSESQSGSDFSKEVSDAEIYQSSSDDDDGSEFGDSEEDSGSGSEPATESDSDEDD</sequence>
<evidence type="ECO:0000313" key="17">
    <source>
        <dbReference type="Proteomes" id="UP000245783"/>
    </source>
</evidence>
<dbReference type="GO" id="GO:0031491">
    <property type="term" value="F:nucleosome binding"/>
    <property type="evidence" value="ECO:0007669"/>
    <property type="project" value="TreeGrafter"/>
</dbReference>
<dbReference type="InterPro" id="IPR013719">
    <property type="entry name" value="RTT106/SPT16-like_middle_dom"/>
</dbReference>
<evidence type="ECO:0000256" key="9">
    <source>
        <dbReference type="ARBA" id="ARBA00023242"/>
    </source>
</evidence>
<dbReference type="InterPro" id="IPR040258">
    <property type="entry name" value="Spt16"/>
</dbReference>
<keyword evidence="5 11" id="KW-0805">Transcription regulation</keyword>
<keyword evidence="6" id="KW-0175">Coiled coil</keyword>
<dbReference type="InterPro" id="IPR056595">
    <property type="entry name" value="Fact-SPT16_PH"/>
</dbReference>
<dbReference type="InterPro" id="IPR013953">
    <property type="entry name" value="FACT_SPT16_M"/>
</dbReference>
<comment type="similarity">
    <text evidence="1 11">Belongs to the peptidase M24 family. SPT16 subfamily.</text>
</comment>
<evidence type="ECO:0000256" key="6">
    <source>
        <dbReference type="ARBA" id="ARBA00023054"/>
    </source>
</evidence>
<dbReference type="GO" id="GO:0006281">
    <property type="term" value="P:DNA repair"/>
    <property type="evidence" value="ECO:0007669"/>
    <property type="project" value="UniProtKB-UniRule"/>
</dbReference>
<reference evidence="16 17" key="1">
    <citation type="journal article" date="2018" name="Mol. Biol. Evol.">
        <title>Broad Genomic Sampling Reveals a Smut Pathogenic Ancestry of the Fungal Clade Ustilaginomycotina.</title>
        <authorList>
            <person name="Kijpornyongpan T."/>
            <person name="Mondo S.J."/>
            <person name="Barry K."/>
            <person name="Sandor L."/>
            <person name="Lee J."/>
            <person name="Lipzen A."/>
            <person name="Pangilinan J."/>
            <person name="LaButti K."/>
            <person name="Hainaut M."/>
            <person name="Henrissat B."/>
            <person name="Grigoriev I.V."/>
            <person name="Spatafora J.W."/>
            <person name="Aime M.C."/>
        </authorList>
    </citation>
    <scope>NUCLEOTIDE SEQUENCE [LARGE SCALE GENOMIC DNA]</scope>
    <source>
        <strain evidence="16 17">MCA 4658</strain>
    </source>
</reference>
<dbReference type="RefSeq" id="XP_025371389.1">
    <property type="nucleotide sequence ID" value="XM_025512202.1"/>
</dbReference>
<dbReference type="GO" id="GO:0035101">
    <property type="term" value="C:FACT complex"/>
    <property type="evidence" value="ECO:0007669"/>
    <property type="project" value="UniProtKB-UniRule"/>
</dbReference>
<dbReference type="InParanoid" id="A0A316W3E7"/>
<dbReference type="InterPro" id="IPR011993">
    <property type="entry name" value="PH-like_dom_sf"/>
</dbReference>
<proteinExistence type="inferred from homology"/>
<dbReference type="SUPFAM" id="SSF55920">
    <property type="entry name" value="Creatinase/aminopeptidase"/>
    <property type="match status" value="1"/>
</dbReference>
<comment type="subunit">
    <text evidence="11">Component of the FACT complex.</text>
</comment>
<dbReference type="GO" id="GO:0006260">
    <property type="term" value="P:DNA replication"/>
    <property type="evidence" value="ECO:0007669"/>
    <property type="project" value="UniProtKB-KW"/>
</dbReference>
<keyword evidence="8 11" id="KW-0234">DNA repair</keyword>
<evidence type="ECO:0000256" key="2">
    <source>
        <dbReference type="ARBA" id="ARBA00022454"/>
    </source>
</evidence>
<dbReference type="GO" id="GO:0010468">
    <property type="term" value="P:regulation of gene expression"/>
    <property type="evidence" value="ECO:0007669"/>
    <property type="project" value="UniProtKB-ARBA"/>
</dbReference>
<dbReference type="Pfam" id="PF08644">
    <property type="entry name" value="SPT16"/>
    <property type="match status" value="1"/>
</dbReference>
<dbReference type="SMART" id="SM01286">
    <property type="entry name" value="SPT16"/>
    <property type="match status" value="1"/>
</dbReference>
<dbReference type="Gene3D" id="3.90.230.10">
    <property type="entry name" value="Creatinase/methionine aminopeptidase superfamily"/>
    <property type="match status" value="1"/>
</dbReference>
<dbReference type="GO" id="GO:0006368">
    <property type="term" value="P:transcription elongation by RNA polymerase II"/>
    <property type="evidence" value="ECO:0007669"/>
    <property type="project" value="TreeGrafter"/>
</dbReference>
<keyword evidence="9 11" id="KW-0539">Nucleus</keyword>
<dbReference type="FunCoup" id="A0A316W3E7">
    <property type="interactions" value="726"/>
</dbReference>
<evidence type="ECO:0000256" key="4">
    <source>
        <dbReference type="ARBA" id="ARBA00022763"/>
    </source>
</evidence>
<dbReference type="Gene3D" id="3.40.350.10">
    <property type="entry name" value="Creatinase/prolidase N-terminal domain"/>
    <property type="match status" value="1"/>
</dbReference>
<keyword evidence="7 11" id="KW-0804">Transcription</keyword>
<comment type="function">
    <text evidence="10 11">Component of the FACT complex, a general chromatin factor that acts to reorganize nucleosomes. The FACT complex is involved in multiple processes that require DNA as a template such as mRNA elongation, DNA replication and DNA repair. During transcription elongation the FACT complex acts as a histone chaperone that both destabilizes and restores nucleosomal structure. It facilitates the passage of RNA polymerase II and transcription by promoting the dissociation of one histone H2A-H2B dimer from the nucleosome, then subsequently promotes the reestablishment of the nucleosome following the passage of RNA polymerase II.</text>
</comment>
<dbReference type="InterPro" id="IPR029149">
    <property type="entry name" value="Creatin/AminoP/Spt16_N"/>
</dbReference>
<evidence type="ECO:0000259" key="13">
    <source>
        <dbReference type="SMART" id="SM01285"/>
    </source>
</evidence>
<feature type="domain" description="FACT complex subunit SPT16 N-terminal lobe" evidence="13">
    <location>
        <begin position="7"/>
        <end position="169"/>
    </location>
</feature>
<accession>A0A316W3E7</accession>
<organism evidence="16 17">
    <name type="scientific">Ceraceosorus guamensis</name>
    <dbReference type="NCBI Taxonomy" id="1522189"/>
    <lineage>
        <taxon>Eukaryota</taxon>
        <taxon>Fungi</taxon>
        <taxon>Dikarya</taxon>
        <taxon>Basidiomycota</taxon>
        <taxon>Ustilaginomycotina</taxon>
        <taxon>Exobasidiomycetes</taxon>
        <taxon>Ceraceosorales</taxon>
        <taxon>Ceraceosoraceae</taxon>
        <taxon>Ceraceosorus</taxon>
    </lineage>
</organism>
<dbReference type="Gene3D" id="2.30.29.30">
    <property type="entry name" value="Pleckstrin-homology domain (PH domain)/Phosphotyrosine-binding domain (PTB)"/>
    <property type="match status" value="1"/>
</dbReference>
<evidence type="ECO:0000256" key="10">
    <source>
        <dbReference type="ARBA" id="ARBA00025370"/>
    </source>
</evidence>
<dbReference type="SMART" id="SM01287">
    <property type="entry name" value="Rtt106"/>
    <property type="match status" value="1"/>
</dbReference>
<dbReference type="EMBL" id="KZ819363">
    <property type="protein sequence ID" value="PWN44229.1"/>
    <property type="molecule type" value="Genomic_DNA"/>
</dbReference>
<dbReference type="InterPro" id="IPR029148">
    <property type="entry name" value="FACT-SPT16_Nlobe"/>
</dbReference>
<dbReference type="Proteomes" id="UP000245783">
    <property type="component" value="Unassembled WGS sequence"/>
</dbReference>
<feature type="region of interest" description="Disordered" evidence="12">
    <location>
        <begin position="445"/>
        <end position="494"/>
    </location>
</feature>
<dbReference type="FunFam" id="3.90.230.10:FF:000005">
    <property type="entry name" value="FACT complex subunit spt16"/>
    <property type="match status" value="1"/>
</dbReference>
<gene>
    <name evidence="16" type="ORF">IE81DRAFT_299538</name>
</gene>
<dbReference type="PANTHER" id="PTHR13980:SF15">
    <property type="entry name" value="FACT COMPLEX SUBUNIT SPT16"/>
    <property type="match status" value="1"/>
</dbReference>
<feature type="compositionally biased region" description="Acidic residues" evidence="12">
    <location>
        <begin position="976"/>
        <end position="991"/>
    </location>
</feature>
<feature type="domain" description="FACT complex subunit SPT16 middle" evidence="14">
    <location>
        <begin position="552"/>
        <end position="701"/>
    </location>
</feature>
<evidence type="ECO:0000256" key="3">
    <source>
        <dbReference type="ARBA" id="ARBA00022705"/>
    </source>
</evidence>